<protein>
    <submittedName>
        <fullName evidence="1">Uncharacterized protein</fullName>
    </submittedName>
</protein>
<gene>
    <name evidence="1" type="ORF">SAMN03097694_2402</name>
</gene>
<reference evidence="1 2" key="1">
    <citation type="submission" date="2016-11" db="EMBL/GenBank/DDBJ databases">
        <authorList>
            <person name="Varghese N."/>
            <person name="Submissions S."/>
        </authorList>
    </citation>
    <scope>NUCLEOTIDE SEQUENCE [LARGE SCALE GENOMIC DNA]</scope>
    <source>
        <strain evidence="1 2">NFR18</strain>
    </source>
</reference>
<dbReference type="RefSeq" id="WP_072453956.1">
    <property type="nucleotide sequence ID" value="NZ_FPKH01000001.1"/>
</dbReference>
<sequence>MVTEEDAWELLEEIRQIVCERGFERFDAHATALIMTSADSEEPIRTIEHALSVYSKVVSQLLRSVGAKRIRQAKKDIAEALELDDITLELDLTGGGPMLPEDREVNDELEGIDDADQLADELEEFNRAVYNFSYPDPEPTNGGPSL</sequence>
<evidence type="ECO:0000313" key="1">
    <source>
        <dbReference type="EMBL" id="SFX48066.1"/>
    </source>
</evidence>
<comment type="caution">
    <text evidence="1">The sequence shown here is derived from an EMBL/GenBank/DDBJ whole genome shotgun (WGS) entry which is preliminary data.</text>
</comment>
<organism evidence="1 2">
    <name type="scientific">Janthinobacterium lividum</name>
    <dbReference type="NCBI Taxonomy" id="29581"/>
    <lineage>
        <taxon>Bacteria</taxon>
        <taxon>Pseudomonadati</taxon>
        <taxon>Pseudomonadota</taxon>
        <taxon>Betaproteobacteria</taxon>
        <taxon>Burkholderiales</taxon>
        <taxon>Oxalobacteraceae</taxon>
        <taxon>Janthinobacterium</taxon>
    </lineage>
</organism>
<accession>A0AB38C7L2</accession>
<dbReference type="AlphaFoldDB" id="A0AB38C7L2"/>
<evidence type="ECO:0000313" key="2">
    <source>
        <dbReference type="Proteomes" id="UP000182489"/>
    </source>
</evidence>
<dbReference type="Proteomes" id="UP000182489">
    <property type="component" value="Unassembled WGS sequence"/>
</dbReference>
<name>A0AB38C7L2_9BURK</name>
<proteinExistence type="predicted"/>
<dbReference type="EMBL" id="FPKH01000001">
    <property type="protein sequence ID" value="SFX48066.1"/>
    <property type="molecule type" value="Genomic_DNA"/>
</dbReference>